<feature type="domain" description="HTH araC/xylS-type" evidence="3">
    <location>
        <begin position="189"/>
        <end position="243"/>
    </location>
</feature>
<evidence type="ECO:0000313" key="4">
    <source>
        <dbReference type="EMBL" id="VAW48736.1"/>
    </source>
</evidence>
<organism evidence="4">
    <name type="scientific">hydrothermal vent metagenome</name>
    <dbReference type="NCBI Taxonomy" id="652676"/>
    <lineage>
        <taxon>unclassified sequences</taxon>
        <taxon>metagenomes</taxon>
        <taxon>ecological metagenomes</taxon>
    </lineage>
</organism>
<dbReference type="Pfam" id="PF22200">
    <property type="entry name" value="ExsA_N"/>
    <property type="match status" value="1"/>
</dbReference>
<keyword evidence="2" id="KW-0804">Transcription</keyword>
<proteinExistence type="predicted"/>
<dbReference type="GO" id="GO:0003700">
    <property type="term" value="F:DNA-binding transcription factor activity"/>
    <property type="evidence" value="ECO:0007669"/>
    <property type="project" value="InterPro"/>
</dbReference>
<evidence type="ECO:0000256" key="1">
    <source>
        <dbReference type="ARBA" id="ARBA00023015"/>
    </source>
</evidence>
<dbReference type="EMBL" id="UOFB01000286">
    <property type="protein sequence ID" value="VAW48736.1"/>
    <property type="molecule type" value="Genomic_DNA"/>
</dbReference>
<evidence type="ECO:0000256" key="2">
    <source>
        <dbReference type="ARBA" id="ARBA00023163"/>
    </source>
</evidence>
<feature type="non-terminal residue" evidence="4">
    <location>
        <position position="243"/>
    </location>
</feature>
<accession>A0A3B0WWL3</accession>
<gene>
    <name evidence="4" type="ORF">MNBD_GAMMA04-424</name>
</gene>
<reference evidence="4" key="1">
    <citation type="submission" date="2018-06" db="EMBL/GenBank/DDBJ databases">
        <authorList>
            <person name="Zhirakovskaya E."/>
        </authorList>
    </citation>
    <scope>NUCLEOTIDE SEQUENCE</scope>
</reference>
<dbReference type="InterPro" id="IPR009057">
    <property type="entry name" value="Homeodomain-like_sf"/>
</dbReference>
<keyword evidence="1" id="KW-0805">Transcription regulation</keyword>
<dbReference type="AlphaFoldDB" id="A0A3B0WWL3"/>
<dbReference type="Pfam" id="PF00165">
    <property type="entry name" value="HTH_AraC"/>
    <property type="match status" value="1"/>
</dbReference>
<dbReference type="Gene3D" id="1.10.10.60">
    <property type="entry name" value="Homeodomain-like"/>
    <property type="match status" value="1"/>
</dbReference>
<dbReference type="PROSITE" id="PS01124">
    <property type="entry name" value="HTH_ARAC_FAMILY_2"/>
    <property type="match status" value="1"/>
</dbReference>
<name>A0A3B0WWL3_9ZZZZ</name>
<evidence type="ECO:0000259" key="3">
    <source>
        <dbReference type="PROSITE" id="PS01124"/>
    </source>
</evidence>
<dbReference type="InterPro" id="IPR054015">
    <property type="entry name" value="ExsA-like_N"/>
</dbReference>
<sequence>MKYDTLPKALYNHQNVKKILYHNDSCILYKKLSESLSDQEKISTSHCVVLVLKGKVEVKTNEGECIASHENEMLFMPRDTYLISDLIKGRDCVEVFLVFFNHEIVVKFLSSKNKQRRTSPVSTSTICKLKTNKKVINYFSSLKDIYFDLENNKDILELKILEFLHLLYLSNQSEIIDTLNSSENQKKRRSIESIMMDNYDKNLTITDFANLSGRSLSTFNRDFRRKHGQTPKQWLIKKKMEKA</sequence>
<protein>
    <recommendedName>
        <fullName evidence="3">HTH araC/xylS-type domain-containing protein</fullName>
    </recommendedName>
</protein>
<dbReference type="GO" id="GO:0043565">
    <property type="term" value="F:sequence-specific DNA binding"/>
    <property type="evidence" value="ECO:0007669"/>
    <property type="project" value="InterPro"/>
</dbReference>
<dbReference type="InterPro" id="IPR018060">
    <property type="entry name" value="HTH_AraC"/>
</dbReference>
<dbReference type="SUPFAM" id="SSF46689">
    <property type="entry name" value="Homeodomain-like"/>
    <property type="match status" value="1"/>
</dbReference>